<sequence length="239" mass="26800">MTLSTHNTYPSVEALTIAFAEWLGELVASKDSFSIALSGGRTPIYLFDYLVSHYRDKIDWQKIKFYWGDERCVPPDHTDSNYRAAHEHLLAPLAIPAENIFRIQGEQDPAEEAQRYAQVLRDTLPMTGGIPQVDLVLLGMGADGHTASLFPNRLDLLPSTQICEAVEHPESGQPRVTFTMELINHAQCVAFIVTGADKAEKVRIITRGEKNSKLYPASYVNPRSGQLYWFFDQAAHPQP</sequence>
<dbReference type="SUPFAM" id="SSF100950">
    <property type="entry name" value="NagB/RpiA/CoA transferase-like"/>
    <property type="match status" value="1"/>
</dbReference>
<reference key="2">
    <citation type="submission" date="2011-04" db="EMBL/GenBank/DDBJ databases">
        <title>Complete sequence of chromosome of Haliscomenobacter hydrossis DSM 1100.</title>
        <authorList>
            <consortium name="US DOE Joint Genome Institute (JGI-PGF)"/>
            <person name="Lucas S."/>
            <person name="Han J."/>
            <person name="Lapidus A."/>
            <person name="Bruce D."/>
            <person name="Goodwin L."/>
            <person name="Pitluck S."/>
            <person name="Peters L."/>
            <person name="Kyrpides N."/>
            <person name="Mavromatis K."/>
            <person name="Ivanova N."/>
            <person name="Ovchinnikova G."/>
            <person name="Pagani I."/>
            <person name="Daligault H."/>
            <person name="Detter J.C."/>
            <person name="Han C."/>
            <person name="Land M."/>
            <person name="Hauser L."/>
            <person name="Markowitz V."/>
            <person name="Cheng J.-F."/>
            <person name="Hugenholtz P."/>
            <person name="Woyke T."/>
            <person name="Wu D."/>
            <person name="Verbarg S."/>
            <person name="Frueling A."/>
            <person name="Brambilla E."/>
            <person name="Klenk H.-P."/>
            <person name="Eisen J.A."/>
        </authorList>
    </citation>
    <scope>NUCLEOTIDE SEQUENCE</scope>
    <source>
        <strain>DSM 1100</strain>
    </source>
</reference>
<dbReference type="eggNOG" id="COG0363">
    <property type="taxonomic scope" value="Bacteria"/>
</dbReference>
<comment type="pathway">
    <text evidence="3 7">Carbohydrate degradation; pentose phosphate pathway; D-ribulose 5-phosphate from D-glucose 6-phosphate (oxidative stage): step 2/3.</text>
</comment>
<dbReference type="InterPro" id="IPR039104">
    <property type="entry name" value="6PGL"/>
</dbReference>
<dbReference type="PANTHER" id="PTHR11054">
    <property type="entry name" value="6-PHOSPHOGLUCONOLACTONASE"/>
    <property type="match status" value="1"/>
</dbReference>
<dbReference type="CDD" id="cd01400">
    <property type="entry name" value="6PGL"/>
    <property type="match status" value="1"/>
</dbReference>
<dbReference type="Proteomes" id="UP000008461">
    <property type="component" value="Chromosome"/>
</dbReference>
<dbReference type="EMBL" id="CP002691">
    <property type="protein sequence ID" value="AEE51521.1"/>
    <property type="molecule type" value="Genomic_DNA"/>
</dbReference>
<evidence type="ECO:0000256" key="1">
    <source>
        <dbReference type="ARBA" id="ARBA00000832"/>
    </source>
</evidence>
<dbReference type="GO" id="GO:0005975">
    <property type="term" value="P:carbohydrate metabolic process"/>
    <property type="evidence" value="ECO:0007669"/>
    <property type="project" value="UniProtKB-UniRule"/>
</dbReference>
<evidence type="ECO:0000256" key="3">
    <source>
        <dbReference type="ARBA" id="ARBA00004961"/>
    </source>
</evidence>
<dbReference type="InterPro" id="IPR005900">
    <property type="entry name" value="6-phosphogluconolactonase_DevB"/>
</dbReference>
<dbReference type="Pfam" id="PF01182">
    <property type="entry name" value="Glucosamine_iso"/>
    <property type="match status" value="1"/>
</dbReference>
<reference evidence="9 10" key="1">
    <citation type="journal article" date="2011" name="Stand. Genomic Sci.">
        <title>Complete genome sequence of Haliscomenobacter hydrossis type strain (O).</title>
        <authorList>
            <consortium name="US DOE Joint Genome Institute (JGI-PGF)"/>
            <person name="Daligault H."/>
            <person name="Lapidus A."/>
            <person name="Zeytun A."/>
            <person name="Nolan M."/>
            <person name="Lucas S."/>
            <person name="Del Rio T.G."/>
            <person name="Tice H."/>
            <person name="Cheng J.F."/>
            <person name="Tapia R."/>
            <person name="Han C."/>
            <person name="Goodwin L."/>
            <person name="Pitluck S."/>
            <person name="Liolios K."/>
            <person name="Pagani I."/>
            <person name="Ivanova N."/>
            <person name="Huntemann M."/>
            <person name="Mavromatis K."/>
            <person name="Mikhailova N."/>
            <person name="Pati A."/>
            <person name="Chen A."/>
            <person name="Palaniappan K."/>
            <person name="Land M."/>
            <person name="Hauser L."/>
            <person name="Brambilla E.M."/>
            <person name="Rohde M."/>
            <person name="Verbarg S."/>
            <person name="Goker M."/>
            <person name="Bristow J."/>
            <person name="Eisen J.A."/>
            <person name="Markowitz V."/>
            <person name="Hugenholtz P."/>
            <person name="Kyrpides N.C."/>
            <person name="Klenk H.P."/>
            <person name="Woyke T."/>
        </authorList>
    </citation>
    <scope>NUCLEOTIDE SEQUENCE [LARGE SCALE GENOMIC DNA]</scope>
    <source>
        <strain evidence="10">ATCC 27775 / DSM 1100 / LMG 10767 / O</strain>
    </source>
</reference>
<evidence type="ECO:0000256" key="5">
    <source>
        <dbReference type="ARBA" id="ARBA00013198"/>
    </source>
</evidence>
<evidence type="ECO:0000256" key="6">
    <source>
        <dbReference type="ARBA" id="ARBA00020337"/>
    </source>
</evidence>
<dbReference type="OrthoDB" id="9810967at2"/>
<dbReference type="KEGG" id="hhy:Halhy_3669"/>
<proteinExistence type="inferred from homology"/>
<dbReference type="InterPro" id="IPR037171">
    <property type="entry name" value="NagB/RpiA_transferase-like"/>
</dbReference>
<dbReference type="GO" id="GO:0017057">
    <property type="term" value="F:6-phosphogluconolactonase activity"/>
    <property type="evidence" value="ECO:0007669"/>
    <property type="project" value="UniProtKB-UniRule"/>
</dbReference>
<protein>
    <recommendedName>
        <fullName evidence="6 7">6-phosphogluconolactonase</fullName>
        <shortName evidence="7">6PGL</shortName>
        <ecNumber evidence="5 7">3.1.1.31</ecNumber>
    </recommendedName>
</protein>
<comment type="similarity">
    <text evidence="4 7">Belongs to the glucosamine/galactosamine-6-phosphate isomerase family. 6-phosphogluconolactonase subfamily.</text>
</comment>
<accession>F4KZV1</accession>
<evidence type="ECO:0000256" key="4">
    <source>
        <dbReference type="ARBA" id="ARBA00010662"/>
    </source>
</evidence>
<dbReference type="STRING" id="760192.Halhy_3669"/>
<dbReference type="AlphaFoldDB" id="F4KZV1"/>
<dbReference type="RefSeq" id="WP_013766060.1">
    <property type="nucleotide sequence ID" value="NC_015510.1"/>
</dbReference>
<gene>
    <name evidence="7" type="primary">pgl</name>
    <name evidence="9" type="ordered locus">Halhy_3669</name>
</gene>
<dbReference type="GO" id="GO:0006098">
    <property type="term" value="P:pentose-phosphate shunt"/>
    <property type="evidence" value="ECO:0007669"/>
    <property type="project" value="UniProtKB-UniPathway"/>
</dbReference>
<evidence type="ECO:0000313" key="9">
    <source>
        <dbReference type="EMBL" id="AEE51521.1"/>
    </source>
</evidence>
<evidence type="ECO:0000313" key="10">
    <source>
        <dbReference type="Proteomes" id="UP000008461"/>
    </source>
</evidence>
<dbReference type="UniPathway" id="UPA00115">
    <property type="reaction ID" value="UER00409"/>
</dbReference>
<keyword evidence="7 9" id="KW-0378">Hydrolase</keyword>
<dbReference type="InterPro" id="IPR006148">
    <property type="entry name" value="Glc/Gal-6P_isomerase"/>
</dbReference>
<name>F4KZV1_HALH1</name>
<organism evidence="9 10">
    <name type="scientific">Haliscomenobacter hydrossis (strain ATCC 27775 / DSM 1100 / LMG 10767 / O)</name>
    <dbReference type="NCBI Taxonomy" id="760192"/>
    <lineage>
        <taxon>Bacteria</taxon>
        <taxon>Pseudomonadati</taxon>
        <taxon>Bacteroidota</taxon>
        <taxon>Saprospiria</taxon>
        <taxon>Saprospirales</taxon>
        <taxon>Haliscomenobacteraceae</taxon>
        <taxon>Haliscomenobacter</taxon>
    </lineage>
</organism>
<feature type="domain" description="Glucosamine/galactosamine-6-phosphate isomerase" evidence="8">
    <location>
        <begin position="13"/>
        <end position="229"/>
    </location>
</feature>
<dbReference type="EC" id="3.1.1.31" evidence="5 7"/>
<dbReference type="HOGENOM" id="CLU_053947_2_0_10"/>
<comment type="catalytic activity">
    <reaction evidence="1 7">
        <text>6-phospho-D-glucono-1,5-lactone + H2O = 6-phospho-D-gluconate + H(+)</text>
        <dbReference type="Rhea" id="RHEA:12556"/>
        <dbReference type="ChEBI" id="CHEBI:15377"/>
        <dbReference type="ChEBI" id="CHEBI:15378"/>
        <dbReference type="ChEBI" id="CHEBI:57955"/>
        <dbReference type="ChEBI" id="CHEBI:58759"/>
        <dbReference type="EC" id="3.1.1.31"/>
    </reaction>
</comment>
<evidence type="ECO:0000256" key="2">
    <source>
        <dbReference type="ARBA" id="ARBA00002681"/>
    </source>
</evidence>
<dbReference type="Gene3D" id="3.40.50.1360">
    <property type="match status" value="1"/>
</dbReference>
<evidence type="ECO:0000256" key="7">
    <source>
        <dbReference type="RuleBase" id="RU365095"/>
    </source>
</evidence>
<evidence type="ECO:0000259" key="8">
    <source>
        <dbReference type="Pfam" id="PF01182"/>
    </source>
</evidence>
<dbReference type="PANTHER" id="PTHR11054:SF0">
    <property type="entry name" value="6-PHOSPHOGLUCONOLACTONASE"/>
    <property type="match status" value="1"/>
</dbReference>
<comment type="function">
    <text evidence="2 7">Hydrolysis of 6-phosphogluconolactone to 6-phosphogluconate.</text>
</comment>
<keyword evidence="10" id="KW-1185">Reference proteome</keyword>
<dbReference type="NCBIfam" id="TIGR01198">
    <property type="entry name" value="pgl"/>
    <property type="match status" value="1"/>
</dbReference>